<organism evidence="2 3">
    <name type="scientific">Puccinia striiformis f. sp. tritici PST-78</name>
    <dbReference type="NCBI Taxonomy" id="1165861"/>
    <lineage>
        <taxon>Eukaryota</taxon>
        <taxon>Fungi</taxon>
        <taxon>Dikarya</taxon>
        <taxon>Basidiomycota</taxon>
        <taxon>Pucciniomycotina</taxon>
        <taxon>Pucciniomycetes</taxon>
        <taxon>Pucciniales</taxon>
        <taxon>Pucciniaceae</taxon>
        <taxon>Puccinia</taxon>
    </lineage>
</organism>
<evidence type="ECO:0000256" key="1">
    <source>
        <dbReference type="SAM" id="MobiDB-lite"/>
    </source>
</evidence>
<protein>
    <submittedName>
        <fullName evidence="2">Uncharacterized protein</fullName>
    </submittedName>
</protein>
<dbReference type="Proteomes" id="UP000054564">
    <property type="component" value="Unassembled WGS sequence"/>
</dbReference>
<dbReference type="AlphaFoldDB" id="A0A0L0UMS2"/>
<reference evidence="3" key="1">
    <citation type="submission" date="2014-03" db="EMBL/GenBank/DDBJ databases">
        <title>The Genome Sequence of Puccinia striiformis f. sp. tritici PST-78.</title>
        <authorList>
            <consortium name="The Broad Institute Genome Sequencing Platform"/>
            <person name="Cuomo C."/>
            <person name="Hulbert S."/>
            <person name="Chen X."/>
            <person name="Walker B."/>
            <person name="Young S.K."/>
            <person name="Zeng Q."/>
            <person name="Gargeya S."/>
            <person name="Fitzgerald M."/>
            <person name="Haas B."/>
            <person name="Abouelleil A."/>
            <person name="Alvarado L."/>
            <person name="Arachchi H.M."/>
            <person name="Berlin A.M."/>
            <person name="Chapman S.B."/>
            <person name="Goldberg J."/>
            <person name="Griggs A."/>
            <person name="Gujja S."/>
            <person name="Hansen M."/>
            <person name="Howarth C."/>
            <person name="Imamovic A."/>
            <person name="Larimer J."/>
            <person name="McCowan C."/>
            <person name="Montmayeur A."/>
            <person name="Murphy C."/>
            <person name="Neiman D."/>
            <person name="Pearson M."/>
            <person name="Priest M."/>
            <person name="Roberts A."/>
            <person name="Saif S."/>
            <person name="Shea T."/>
            <person name="Sisk P."/>
            <person name="Sykes S."/>
            <person name="Wortman J."/>
            <person name="Nusbaum C."/>
            <person name="Birren B."/>
        </authorList>
    </citation>
    <scope>NUCLEOTIDE SEQUENCE [LARGE SCALE GENOMIC DNA]</scope>
    <source>
        <strain evidence="3">race PST-78</strain>
    </source>
</reference>
<dbReference type="EMBL" id="AJIL01002603">
    <property type="protein sequence ID" value="KNE88265.1"/>
    <property type="molecule type" value="Genomic_DNA"/>
</dbReference>
<sequence>MAANRHARLLKDIPSLDDPVLRWQTLNKGRPKPPRVPSLHQGLKKANTAPEKAEMLGEALAARFQEHPTAQDPRVTAEVRDFMSSLPLEVTEARTTITEEALEAALKT</sequence>
<keyword evidence="3" id="KW-1185">Reference proteome</keyword>
<feature type="region of interest" description="Disordered" evidence="1">
    <location>
        <begin position="26"/>
        <end position="50"/>
    </location>
</feature>
<evidence type="ECO:0000313" key="2">
    <source>
        <dbReference type="EMBL" id="KNE88265.1"/>
    </source>
</evidence>
<proteinExistence type="predicted"/>
<gene>
    <name evidence="2" type="ORF">PSTG_18339</name>
</gene>
<name>A0A0L0UMS2_9BASI</name>
<accession>A0A0L0UMS2</accession>
<comment type="caution">
    <text evidence="2">The sequence shown here is derived from an EMBL/GenBank/DDBJ whole genome shotgun (WGS) entry which is preliminary data.</text>
</comment>
<evidence type="ECO:0000313" key="3">
    <source>
        <dbReference type="Proteomes" id="UP000054564"/>
    </source>
</evidence>